<keyword evidence="4" id="KW-0997">Cell inner membrane</keyword>
<dbReference type="InterPro" id="IPR024989">
    <property type="entry name" value="MFS_assoc_dom"/>
</dbReference>
<feature type="transmembrane region" description="Helical" evidence="8">
    <location>
        <begin position="358"/>
        <end position="377"/>
    </location>
</feature>
<dbReference type="PIRSF" id="PIRSF004925">
    <property type="entry name" value="HcaT"/>
    <property type="match status" value="1"/>
</dbReference>
<gene>
    <name evidence="10" type="ORF">GA0061094_3938</name>
</gene>
<evidence type="ECO:0000256" key="8">
    <source>
        <dbReference type="SAM" id="Phobius"/>
    </source>
</evidence>
<keyword evidence="11" id="KW-1185">Reference proteome</keyword>
<accession>A0A0V8H941</accession>
<feature type="transmembrane region" description="Helical" evidence="8">
    <location>
        <begin position="158"/>
        <end position="176"/>
    </location>
</feature>
<feature type="transmembrane region" description="Helical" evidence="8">
    <location>
        <begin position="134"/>
        <end position="152"/>
    </location>
</feature>
<dbReference type="InterPro" id="IPR026032">
    <property type="entry name" value="HcaT-like"/>
</dbReference>
<dbReference type="InterPro" id="IPR036259">
    <property type="entry name" value="MFS_trans_sf"/>
</dbReference>
<dbReference type="AlphaFoldDB" id="A0A0V8H941"/>
<feature type="transmembrane region" description="Helical" evidence="8">
    <location>
        <begin position="291"/>
        <end position="312"/>
    </location>
</feature>
<protein>
    <submittedName>
        <fullName evidence="10">MFS transporter, PPP family, 3-phenylpropionic acid transporter</fullName>
    </submittedName>
</protein>
<evidence type="ECO:0000256" key="3">
    <source>
        <dbReference type="ARBA" id="ARBA00022475"/>
    </source>
</evidence>
<keyword evidence="5 8" id="KW-0812">Transmembrane</keyword>
<feature type="transmembrane region" description="Helical" evidence="8">
    <location>
        <begin position="205"/>
        <end position="225"/>
    </location>
</feature>
<evidence type="ECO:0000313" key="11">
    <source>
        <dbReference type="Proteomes" id="UP000181997"/>
    </source>
</evidence>
<reference evidence="11" key="1">
    <citation type="submission" date="2016-08" db="EMBL/GenBank/DDBJ databases">
        <authorList>
            <person name="Varghese N."/>
            <person name="Submissions Spin"/>
        </authorList>
    </citation>
    <scope>NUCLEOTIDE SEQUENCE [LARGE SCALE GENOMIC DNA]</scope>
    <source>
        <strain evidence="11">SGD-1123</strain>
    </source>
</reference>
<organism evidence="10 11">
    <name type="scientific">[Bacillus] enclensis</name>
    <dbReference type="NCBI Taxonomy" id="1402860"/>
    <lineage>
        <taxon>Bacteria</taxon>
        <taxon>Bacillati</taxon>
        <taxon>Bacillota</taxon>
        <taxon>Bacilli</taxon>
        <taxon>Bacillales</taxon>
        <taxon>Bacillaceae</taxon>
        <taxon>Rossellomorea</taxon>
    </lineage>
</organism>
<evidence type="ECO:0000256" key="7">
    <source>
        <dbReference type="ARBA" id="ARBA00023136"/>
    </source>
</evidence>
<feature type="transmembrane region" description="Helical" evidence="8">
    <location>
        <begin position="237"/>
        <end position="258"/>
    </location>
</feature>
<dbReference type="RefSeq" id="WP_058299774.1">
    <property type="nucleotide sequence ID" value="NZ_FMAU01000007.1"/>
</dbReference>
<evidence type="ECO:0000256" key="4">
    <source>
        <dbReference type="ARBA" id="ARBA00022519"/>
    </source>
</evidence>
<feature type="transmembrane region" description="Helical" evidence="8">
    <location>
        <begin position="42"/>
        <end position="63"/>
    </location>
</feature>
<evidence type="ECO:0000256" key="1">
    <source>
        <dbReference type="ARBA" id="ARBA00004429"/>
    </source>
</evidence>
<dbReference type="NCBIfam" id="NF037955">
    <property type="entry name" value="mfs"/>
    <property type="match status" value="1"/>
</dbReference>
<dbReference type="SUPFAM" id="SSF103473">
    <property type="entry name" value="MFS general substrate transporter"/>
    <property type="match status" value="1"/>
</dbReference>
<keyword evidence="3" id="KW-1003">Cell membrane</keyword>
<dbReference type="PANTHER" id="PTHR23522:SF10">
    <property type="entry name" value="3-PHENYLPROPIONIC ACID TRANSPORTER-RELATED"/>
    <property type="match status" value="1"/>
</dbReference>
<dbReference type="GO" id="GO:0030395">
    <property type="term" value="F:lactose binding"/>
    <property type="evidence" value="ECO:0007669"/>
    <property type="project" value="TreeGrafter"/>
</dbReference>
<dbReference type="PANTHER" id="PTHR23522">
    <property type="entry name" value="BLL5896 PROTEIN"/>
    <property type="match status" value="1"/>
</dbReference>
<evidence type="ECO:0000313" key="10">
    <source>
        <dbReference type="EMBL" id="SCC31841.1"/>
    </source>
</evidence>
<feature type="transmembrane region" description="Helical" evidence="8">
    <location>
        <begin position="93"/>
        <end position="113"/>
    </location>
</feature>
<evidence type="ECO:0000259" key="9">
    <source>
        <dbReference type="Pfam" id="PF12832"/>
    </source>
</evidence>
<comment type="subcellular location">
    <subcellularLocation>
        <location evidence="1">Cell inner membrane</location>
        <topology evidence="1">Multi-pass membrane protein</topology>
    </subcellularLocation>
</comment>
<feature type="transmembrane region" description="Helical" evidence="8">
    <location>
        <begin position="12"/>
        <end position="30"/>
    </location>
</feature>
<evidence type="ECO:0000256" key="5">
    <source>
        <dbReference type="ARBA" id="ARBA00022692"/>
    </source>
</evidence>
<sequence length="393" mass="43676">MNTQRWMSTHFFSFFLTWGIFLPYWSGWMIQTKGISVSEASLIMSIGLVARGLSTLFAFPYLLERVSNKALLNIAGIGTLAALLSYIPADSFTALLIVTVILHIFYPTLMPALDSVAGVLVQSKQLKHYGKSRQWGSIGFVSVGILLTVFTGMFGDDMIFWALLLGISCFVALSLTNGPEILSKKPQISQSVKVNILDLFKTKHFLVVLIIVVLLQAAHAAYYNYGYIFLQEIHAPIYLIGVIINIAVIAEIIFFSMADKRFNRFSPGTLLALAAAGSSLRWVLVFAFPNVVVFCIAQTLHAFSFAMGHYAFMKYLTTNIPHTHIPKAQGMYSAFALSWSTAVFTRFGGFLYEIEPRFAFIGMLACSLPAMFIALGYRKLEVEKDVLVSAEVR</sequence>
<keyword evidence="7 8" id="KW-0472">Membrane</keyword>
<keyword evidence="6 8" id="KW-1133">Transmembrane helix</keyword>
<evidence type="ECO:0000256" key="6">
    <source>
        <dbReference type="ARBA" id="ARBA00022989"/>
    </source>
</evidence>
<evidence type="ECO:0000256" key="2">
    <source>
        <dbReference type="ARBA" id="ARBA00022448"/>
    </source>
</evidence>
<feature type="transmembrane region" description="Helical" evidence="8">
    <location>
        <begin position="70"/>
        <end position="87"/>
    </location>
</feature>
<dbReference type="Pfam" id="PF12832">
    <property type="entry name" value="MFS_1_like"/>
    <property type="match status" value="1"/>
</dbReference>
<dbReference type="Proteomes" id="UP000181997">
    <property type="component" value="Unassembled WGS sequence"/>
</dbReference>
<dbReference type="OrthoDB" id="9150135at2"/>
<dbReference type="EMBL" id="FMAU01000007">
    <property type="protein sequence ID" value="SCC31841.1"/>
    <property type="molecule type" value="Genomic_DNA"/>
</dbReference>
<dbReference type="Gene3D" id="1.20.1250.20">
    <property type="entry name" value="MFS general substrate transporter like domains"/>
    <property type="match status" value="2"/>
</dbReference>
<keyword evidence="2" id="KW-0813">Transport</keyword>
<name>A0A0V8H941_9BACI</name>
<proteinExistence type="predicted"/>
<dbReference type="GO" id="GO:0005886">
    <property type="term" value="C:plasma membrane"/>
    <property type="evidence" value="ECO:0007669"/>
    <property type="project" value="UniProtKB-SubCell"/>
</dbReference>
<dbReference type="GO" id="GO:0015528">
    <property type="term" value="F:lactose:proton symporter activity"/>
    <property type="evidence" value="ECO:0007669"/>
    <property type="project" value="TreeGrafter"/>
</dbReference>
<feature type="domain" description="Major facilitator superfamily associated" evidence="9">
    <location>
        <begin position="6"/>
        <end position="360"/>
    </location>
</feature>